<dbReference type="Pfam" id="PF00775">
    <property type="entry name" value="Dioxygenase_C"/>
    <property type="match status" value="1"/>
</dbReference>
<dbReference type="KEGG" id="run:DR864_12015"/>
<protein>
    <submittedName>
        <fullName evidence="5">Catechol 1,2-dioxygenase</fullName>
    </submittedName>
</protein>
<organism evidence="5 6">
    <name type="scientific">Runella rosea</name>
    <dbReference type="NCBI Taxonomy" id="2259595"/>
    <lineage>
        <taxon>Bacteria</taxon>
        <taxon>Pseudomonadati</taxon>
        <taxon>Bacteroidota</taxon>
        <taxon>Cytophagia</taxon>
        <taxon>Cytophagales</taxon>
        <taxon>Spirosomataceae</taxon>
        <taxon>Runella</taxon>
    </lineage>
</organism>
<dbReference type="InterPro" id="IPR015889">
    <property type="entry name" value="Intradiol_dOase_core"/>
</dbReference>
<dbReference type="AlphaFoldDB" id="A0A344TIF4"/>
<dbReference type="GO" id="GO:0016702">
    <property type="term" value="F:oxidoreductase activity, acting on single donors with incorporation of molecular oxygen, incorporation of two atoms of oxygen"/>
    <property type="evidence" value="ECO:0007669"/>
    <property type="project" value="InterPro"/>
</dbReference>
<dbReference type="Proteomes" id="UP000251993">
    <property type="component" value="Chromosome"/>
</dbReference>
<sequence length="302" mass="33761">MKRRTFLRTSALSAIAVSATGFVRLEGDRYVGDCETTSDILGPFYRPDSPVRSSLVIKGEKGAPIELFGKIKHDDCITPYKNAKIELWHCNGNGVYDNESADFKYRGTLYSDNEGNYSFKTILPVPYGEGDNYRPAHFHMMISAEGYQPLVTQLYFTGDPWLQKDSSSASPTAKRRILEVQNLKDGSKKVSFDISMAKKLAAEPAALDRLIGIYVNEKDANKKTELIKKDKQLWIKGDKANGMPFGMNLEYITNNTFTISGVPPKYQLSFVFEVMPSGAVKMVENFTNEKGEKETTVSVKGK</sequence>
<evidence type="ECO:0000256" key="1">
    <source>
        <dbReference type="ARBA" id="ARBA00007825"/>
    </source>
</evidence>
<evidence type="ECO:0000256" key="3">
    <source>
        <dbReference type="ARBA" id="ARBA00023002"/>
    </source>
</evidence>
<keyword evidence="3" id="KW-0560">Oxidoreductase</keyword>
<keyword evidence="6" id="KW-1185">Reference proteome</keyword>
<evidence type="ECO:0000256" key="2">
    <source>
        <dbReference type="ARBA" id="ARBA00022964"/>
    </source>
</evidence>
<dbReference type="InterPro" id="IPR000627">
    <property type="entry name" value="Intradiol_dOase_C"/>
</dbReference>
<accession>A0A344TIF4</accession>
<keyword evidence="2 5" id="KW-0223">Dioxygenase</keyword>
<proteinExistence type="inferred from homology"/>
<name>A0A344TIF4_9BACT</name>
<comment type="similarity">
    <text evidence="1">Belongs to the intradiol ring-cleavage dioxygenase family.</text>
</comment>
<dbReference type="EMBL" id="CP030850">
    <property type="protein sequence ID" value="AXE18425.1"/>
    <property type="molecule type" value="Genomic_DNA"/>
</dbReference>
<reference evidence="5 6" key="1">
    <citation type="submission" date="2018-07" db="EMBL/GenBank/DDBJ databases">
        <title>Genome sequencing of Runella.</title>
        <authorList>
            <person name="Baek M.-G."/>
            <person name="Yi H."/>
        </authorList>
    </citation>
    <scope>NUCLEOTIDE SEQUENCE [LARGE SCALE GENOMIC DNA]</scope>
    <source>
        <strain evidence="5 6">HYN0085</strain>
    </source>
</reference>
<dbReference type="GO" id="GO:0008199">
    <property type="term" value="F:ferric iron binding"/>
    <property type="evidence" value="ECO:0007669"/>
    <property type="project" value="InterPro"/>
</dbReference>
<gene>
    <name evidence="5" type="ORF">DR864_12015</name>
</gene>
<dbReference type="PANTHER" id="PTHR33711">
    <property type="entry name" value="DIOXYGENASE, PUTATIVE (AFU_ORTHOLOGUE AFUA_2G02910)-RELATED"/>
    <property type="match status" value="1"/>
</dbReference>
<dbReference type="OrthoDB" id="933561at2"/>
<evidence type="ECO:0000259" key="4">
    <source>
        <dbReference type="Pfam" id="PF00775"/>
    </source>
</evidence>
<dbReference type="InterPro" id="IPR050770">
    <property type="entry name" value="Intradiol_RC_Dioxygenase"/>
</dbReference>
<feature type="domain" description="Intradiol ring-cleavage dioxygenases" evidence="4">
    <location>
        <begin position="42"/>
        <end position="195"/>
    </location>
</feature>
<evidence type="ECO:0000313" key="5">
    <source>
        <dbReference type="EMBL" id="AXE18425.1"/>
    </source>
</evidence>
<dbReference type="SUPFAM" id="SSF49482">
    <property type="entry name" value="Aromatic compound dioxygenase"/>
    <property type="match status" value="1"/>
</dbReference>
<dbReference type="Gene3D" id="2.60.130.10">
    <property type="entry name" value="Aromatic compound dioxygenase"/>
    <property type="match status" value="1"/>
</dbReference>
<dbReference type="PANTHER" id="PTHR33711:SF10">
    <property type="entry name" value="INTRADIOL RING-CLEAVAGE DIOXYGENASES DOMAIN-CONTAINING PROTEIN"/>
    <property type="match status" value="1"/>
</dbReference>
<evidence type="ECO:0000313" key="6">
    <source>
        <dbReference type="Proteomes" id="UP000251993"/>
    </source>
</evidence>
<dbReference type="RefSeq" id="WP_114067208.1">
    <property type="nucleotide sequence ID" value="NZ_CP030850.1"/>
</dbReference>